<keyword evidence="3" id="KW-1185">Reference proteome</keyword>
<feature type="compositionally biased region" description="Low complexity" evidence="1">
    <location>
        <begin position="35"/>
        <end position="45"/>
    </location>
</feature>
<dbReference type="Proteomes" id="UP000041254">
    <property type="component" value="Unassembled WGS sequence"/>
</dbReference>
<evidence type="ECO:0000313" key="2">
    <source>
        <dbReference type="EMBL" id="CEL93163.1"/>
    </source>
</evidence>
<name>A0A0G4ECD1_VITBC</name>
<gene>
    <name evidence="2" type="ORF">Vbra_4743</name>
</gene>
<dbReference type="STRING" id="1169540.A0A0G4ECD1"/>
<organism evidence="2 3">
    <name type="scientific">Vitrella brassicaformis (strain CCMP3155)</name>
    <dbReference type="NCBI Taxonomy" id="1169540"/>
    <lineage>
        <taxon>Eukaryota</taxon>
        <taxon>Sar</taxon>
        <taxon>Alveolata</taxon>
        <taxon>Colpodellida</taxon>
        <taxon>Vitrellaceae</taxon>
        <taxon>Vitrella</taxon>
    </lineage>
</organism>
<dbReference type="AlphaFoldDB" id="A0A0G4ECD1"/>
<dbReference type="OrthoDB" id="4850at2759"/>
<dbReference type="PANTHER" id="PTHR37948:SF1">
    <property type="entry name" value="BLL5189 PROTEIN"/>
    <property type="match status" value="1"/>
</dbReference>
<sequence>MVKGAAAKPKPKAKQQEAGKVTKTIQKKETRVKKAAPAPAPAAAASHMDRGVKLDTEIYAERAPVPKRRPDGTLVFEDYPDFKPNLTPAEVLQRGSFGGTYFRSIYSSVTGKTYDPKQVLAEFPQEWFEGMNRGRMLTSQTYREEVNKYDVKCGQSLDQWESSGWIKKQDPYGAFQWYCRFYLGRRSSDDKRQISRFKGVMGPTGRFRSQLCGQINRRGTRYDDVQVSPVIRQTLQHWGYVLTEADYKAYCKAKKLPIT</sequence>
<accession>A0A0G4ECD1</accession>
<feature type="region of interest" description="Disordered" evidence="1">
    <location>
        <begin position="1"/>
        <end position="47"/>
    </location>
</feature>
<dbReference type="EMBL" id="CDMY01000144">
    <property type="protein sequence ID" value="CEL93163.1"/>
    <property type="molecule type" value="Genomic_DNA"/>
</dbReference>
<dbReference type="PANTHER" id="PTHR37948">
    <property type="entry name" value="ZGC:113208"/>
    <property type="match status" value="1"/>
</dbReference>
<dbReference type="VEuPathDB" id="CryptoDB:Vbra_4743"/>
<protein>
    <submittedName>
        <fullName evidence="2">Uncharacterized protein</fullName>
    </submittedName>
</protein>
<evidence type="ECO:0000313" key="3">
    <source>
        <dbReference type="Proteomes" id="UP000041254"/>
    </source>
</evidence>
<dbReference type="OMA" id="GWIKPQD"/>
<evidence type="ECO:0000256" key="1">
    <source>
        <dbReference type="SAM" id="MobiDB-lite"/>
    </source>
</evidence>
<dbReference type="InParanoid" id="A0A0G4ECD1"/>
<reference evidence="2 3" key="1">
    <citation type="submission" date="2014-11" db="EMBL/GenBank/DDBJ databases">
        <authorList>
            <person name="Zhu J."/>
            <person name="Qi W."/>
            <person name="Song R."/>
        </authorList>
    </citation>
    <scope>NUCLEOTIDE SEQUENCE [LARGE SCALE GENOMIC DNA]</scope>
</reference>
<proteinExistence type="predicted"/>